<dbReference type="EMBL" id="GEDV01004887">
    <property type="protein sequence ID" value="JAP83670.1"/>
    <property type="molecule type" value="Transcribed_RNA"/>
</dbReference>
<name>A0A131YYU3_RHIAP</name>
<sequence length="137" mass="15913">MEKLAVLQRRAVRLLNISNEYIGSSQLMACYSILNIRNSYRAKICIRLFKEASSNFDIFSNLNLSQDTGYSLRRTSILTKKPRTNYGTQTIEYETIRLSNMYPTVVEILRNCKTVREFKHLTMNMLLAPDADVLYKS</sequence>
<protein>
    <submittedName>
        <fullName evidence="1">Uncharacterized protein</fullName>
    </submittedName>
</protein>
<accession>A0A131YYU3</accession>
<proteinExistence type="predicted"/>
<evidence type="ECO:0000313" key="1">
    <source>
        <dbReference type="EMBL" id="JAP83670.1"/>
    </source>
</evidence>
<dbReference type="AlphaFoldDB" id="A0A131YYU3"/>
<reference evidence="1" key="1">
    <citation type="journal article" date="2016" name="Ticks Tick Borne Dis.">
        <title>De novo assembly and annotation of the salivary gland transcriptome of Rhipicephalus appendiculatus male and female ticks during blood feeding.</title>
        <authorList>
            <person name="de Castro M.H."/>
            <person name="de Klerk D."/>
            <person name="Pienaar R."/>
            <person name="Latif A.A."/>
            <person name="Rees D.J."/>
            <person name="Mans B.J."/>
        </authorList>
    </citation>
    <scope>NUCLEOTIDE SEQUENCE</scope>
    <source>
        <tissue evidence="1">Salivary glands</tissue>
    </source>
</reference>
<organism evidence="1">
    <name type="scientific">Rhipicephalus appendiculatus</name>
    <name type="common">Brown ear tick</name>
    <dbReference type="NCBI Taxonomy" id="34631"/>
    <lineage>
        <taxon>Eukaryota</taxon>
        <taxon>Metazoa</taxon>
        <taxon>Ecdysozoa</taxon>
        <taxon>Arthropoda</taxon>
        <taxon>Chelicerata</taxon>
        <taxon>Arachnida</taxon>
        <taxon>Acari</taxon>
        <taxon>Parasitiformes</taxon>
        <taxon>Ixodida</taxon>
        <taxon>Ixodoidea</taxon>
        <taxon>Ixodidae</taxon>
        <taxon>Rhipicephalinae</taxon>
        <taxon>Rhipicephalus</taxon>
        <taxon>Rhipicephalus</taxon>
    </lineage>
</organism>